<dbReference type="Pfam" id="PF07796">
    <property type="entry name" value="DUF1638"/>
    <property type="match status" value="1"/>
</dbReference>
<dbReference type="RefSeq" id="WP_109625297.1">
    <property type="nucleotide sequence ID" value="NZ_CABJAT010000002.1"/>
</dbReference>
<sequence>MTGTVIIACSVLQDELDMVFEELGYSFPCIWIPQGLHNTPELLREKLQEILDSISHAGRIILCMGYCGNAVLGLKNGSCELVMPKVEDCITLLLGSQERRRKMTEEEGTYFLTKGWIQGGRTIWNEYEHLKMRCGAVRAVRLLREMMKNYSRLVILDTGAYKISEVRGEAEKTADILALRCQTAEGTVEYLKELVSGPWPEQRFLTVPAGMTVTEEALTDAP</sequence>
<dbReference type="Proteomes" id="UP000245412">
    <property type="component" value="Unassembled WGS sequence"/>
</dbReference>
<organism evidence="2 3">
    <name type="scientific">Murimonas intestini</name>
    <dbReference type="NCBI Taxonomy" id="1337051"/>
    <lineage>
        <taxon>Bacteria</taxon>
        <taxon>Bacillati</taxon>
        <taxon>Bacillota</taxon>
        <taxon>Clostridia</taxon>
        <taxon>Lachnospirales</taxon>
        <taxon>Lachnospiraceae</taxon>
        <taxon>Murimonas</taxon>
    </lineage>
</organism>
<protein>
    <submittedName>
        <fullName evidence="2">Uncharacterized protein DUF1638</fullName>
    </submittedName>
</protein>
<feature type="domain" description="DUF1638" evidence="1">
    <location>
        <begin position="31"/>
        <end position="194"/>
    </location>
</feature>
<evidence type="ECO:0000313" key="2">
    <source>
        <dbReference type="EMBL" id="PWJ77175.1"/>
    </source>
</evidence>
<evidence type="ECO:0000259" key="1">
    <source>
        <dbReference type="Pfam" id="PF07796"/>
    </source>
</evidence>
<keyword evidence="3" id="KW-1185">Reference proteome</keyword>
<accession>A0AB73T6H9</accession>
<dbReference type="EMBL" id="QGGY01000003">
    <property type="protein sequence ID" value="PWJ77175.1"/>
    <property type="molecule type" value="Genomic_DNA"/>
</dbReference>
<evidence type="ECO:0000313" key="3">
    <source>
        <dbReference type="Proteomes" id="UP000245412"/>
    </source>
</evidence>
<reference evidence="2 3" key="1">
    <citation type="submission" date="2018-05" db="EMBL/GenBank/DDBJ databases">
        <authorList>
            <person name="Goeker M."/>
            <person name="Huntemann M."/>
            <person name="Clum A."/>
            <person name="Pillay M."/>
            <person name="Palaniappan K."/>
            <person name="Varghese N."/>
            <person name="Mikhailova N."/>
            <person name="Stamatis D."/>
            <person name="Reddy T."/>
            <person name="Daum C."/>
            <person name="Shapiro N."/>
            <person name="Ivanova N."/>
            <person name="Kyrpides N."/>
            <person name="Woyke T."/>
        </authorList>
    </citation>
    <scope>NUCLEOTIDE SEQUENCE [LARGE SCALE GENOMIC DNA]</scope>
    <source>
        <strain evidence="2 3">DSM 26524</strain>
    </source>
</reference>
<gene>
    <name evidence="2" type="ORF">C7383_10315</name>
</gene>
<comment type="caution">
    <text evidence="2">The sequence shown here is derived from an EMBL/GenBank/DDBJ whole genome shotgun (WGS) entry which is preliminary data.</text>
</comment>
<proteinExistence type="predicted"/>
<dbReference type="AlphaFoldDB" id="A0AB73T6H9"/>
<name>A0AB73T6H9_9FIRM</name>
<dbReference type="InterPro" id="IPR012437">
    <property type="entry name" value="DUF1638"/>
</dbReference>